<dbReference type="OMA" id="CHIPLEC"/>
<dbReference type="GO" id="GO:0007169">
    <property type="term" value="P:cell surface receptor protein tyrosine kinase signaling pathway"/>
    <property type="evidence" value="ECO:0007669"/>
    <property type="project" value="TreeGrafter"/>
</dbReference>
<dbReference type="Pfam" id="PF14604">
    <property type="entry name" value="SH3_9"/>
    <property type="match status" value="1"/>
</dbReference>
<evidence type="ECO:0000256" key="9">
    <source>
        <dbReference type="PROSITE-ProRule" id="PRU00192"/>
    </source>
</evidence>
<dbReference type="GeneTree" id="ENSGT00950000183008"/>
<dbReference type="PRINTS" id="PR00452">
    <property type="entry name" value="SH3DOMAIN"/>
</dbReference>
<feature type="domain" description="SH3" evidence="11">
    <location>
        <begin position="1"/>
        <end position="62"/>
    </location>
</feature>
<evidence type="ECO:0000313" key="15">
    <source>
        <dbReference type="Proteomes" id="UP000694548"/>
    </source>
</evidence>
<keyword evidence="6" id="KW-0597">Phosphoprotein</keyword>
<evidence type="ECO:0000256" key="4">
    <source>
        <dbReference type="ARBA" id="ARBA00022443"/>
    </source>
</evidence>
<evidence type="ECO:0000259" key="11">
    <source>
        <dbReference type="PROSITE" id="PS50002"/>
    </source>
</evidence>
<dbReference type="GO" id="GO:0007155">
    <property type="term" value="P:cell adhesion"/>
    <property type="evidence" value="ECO:0007669"/>
    <property type="project" value="UniProtKB-KW"/>
</dbReference>
<dbReference type="SUPFAM" id="SSF50044">
    <property type="entry name" value="SH3-domain"/>
    <property type="match status" value="1"/>
</dbReference>
<reference evidence="14" key="5">
    <citation type="submission" date="2025-05" db="UniProtKB">
        <authorList>
            <consortium name="Ensembl"/>
        </authorList>
    </citation>
    <scope>IDENTIFICATION</scope>
</reference>
<keyword evidence="5" id="KW-0963">Cytoplasm</keyword>
<feature type="region of interest" description="Disordered" evidence="10">
    <location>
        <begin position="366"/>
        <end position="397"/>
    </location>
</feature>
<keyword evidence="4 9" id="KW-0728">SH3 domain</keyword>
<dbReference type="GO" id="GO:0016477">
    <property type="term" value="P:cell migration"/>
    <property type="evidence" value="ECO:0007669"/>
    <property type="project" value="TreeGrafter"/>
</dbReference>
<evidence type="ECO:0000256" key="2">
    <source>
        <dbReference type="ARBA" id="ARBA00004496"/>
    </source>
</evidence>
<dbReference type="OrthoDB" id="5983572at2759"/>
<dbReference type="InterPro" id="IPR021901">
    <property type="entry name" value="CAS_C"/>
</dbReference>
<dbReference type="Proteomes" id="UP000694548">
    <property type="component" value="Chromosome sgr10"/>
</dbReference>
<dbReference type="Gene3D" id="1.20.120.230">
    <property type="entry name" value="Alpha-catenin/vinculin-like"/>
    <property type="match status" value="1"/>
</dbReference>
<keyword evidence="8" id="KW-0965">Cell junction</keyword>
<evidence type="ECO:0000313" key="14">
    <source>
        <dbReference type="Ensembl" id="ENSNFUP00015032857.1"/>
    </source>
</evidence>
<keyword evidence="7" id="KW-0130">Cell adhesion</keyword>
<proteinExistence type="inferred from homology"/>
<organism evidence="13">
    <name type="scientific">Nothobranchius furzeri</name>
    <name type="common">Turquoise killifish</name>
    <dbReference type="NCBI Taxonomy" id="105023"/>
    <lineage>
        <taxon>Eukaryota</taxon>
        <taxon>Metazoa</taxon>
        <taxon>Chordata</taxon>
        <taxon>Craniata</taxon>
        <taxon>Vertebrata</taxon>
        <taxon>Euteleostomi</taxon>
        <taxon>Actinopterygii</taxon>
        <taxon>Neopterygii</taxon>
        <taxon>Teleostei</taxon>
        <taxon>Neoteleostei</taxon>
        <taxon>Acanthomorphata</taxon>
        <taxon>Ovalentaria</taxon>
        <taxon>Atherinomorphae</taxon>
        <taxon>Cyprinodontiformes</taxon>
        <taxon>Nothobranchiidae</taxon>
        <taxon>Nothobranchius</taxon>
    </lineage>
</organism>
<reference evidence="13" key="3">
    <citation type="submission" date="2016-06" db="EMBL/GenBank/DDBJ databases">
        <title>The genome of a short-lived fish provides insights into sex chromosome evolution and the genetic control of aging.</title>
        <authorList>
            <person name="Reichwald K."/>
            <person name="Felder M."/>
            <person name="Petzold A."/>
            <person name="Koch P."/>
            <person name="Groth M."/>
            <person name="Platzer M."/>
        </authorList>
    </citation>
    <scope>NUCLEOTIDE SEQUENCE</scope>
    <source>
        <tissue evidence="13">Brain</tissue>
    </source>
</reference>
<feature type="compositionally biased region" description="Low complexity" evidence="10">
    <location>
        <begin position="380"/>
        <end position="397"/>
    </location>
</feature>
<accession>A0A1A8B1V7</accession>
<evidence type="ECO:0000256" key="3">
    <source>
        <dbReference type="ARBA" id="ARBA00007848"/>
    </source>
</evidence>
<evidence type="ECO:0000256" key="8">
    <source>
        <dbReference type="ARBA" id="ARBA00022949"/>
    </source>
</evidence>
<dbReference type="EMBL" id="JAAVVJ010000014">
    <property type="protein sequence ID" value="KAF7208856.1"/>
    <property type="molecule type" value="Genomic_DNA"/>
</dbReference>
<dbReference type="CDD" id="cd11844">
    <property type="entry name" value="SH3_CAS"/>
    <property type="match status" value="1"/>
</dbReference>
<dbReference type="GeneID" id="107385965"/>
<feature type="region of interest" description="Disordered" evidence="10">
    <location>
        <begin position="588"/>
        <end position="625"/>
    </location>
</feature>
<dbReference type="Pfam" id="PF08824">
    <property type="entry name" value="Serine_rich"/>
    <property type="match status" value="1"/>
</dbReference>
<protein>
    <submittedName>
        <fullName evidence="14">Cas scaffold protein family member 4</fullName>
    </submittedName>
    <submittedName>
        <fullName evidence="13">Cas scaffolding protein family member 4</fullName>
    </submittedName>
</protein>
<dbReference type="Proteomes" id="UP000822369">
    <property type="component" value="Chromosome 14"/>
</dbReference>
<reference evidence="13" key="2">
    <citation type="submission" date="2016-05" db="EMBL/GenBank/DDBJ databases">
        <authorList>
            <person name="Lavstsen T."/>
            <person name="Jespersen J.S."/>
        </authorList>
    </citation>
    <scope>NUCLEOTIDE SEQUENCE</scope>
    <source>
        <tissue evidence="13">Brain</tissue>
    </source>
</reference>
<dbReference type="FunFam" id="2.30.30.40:FF:000009">
    <property type="entry name" value="Breast cancer anti-estrogen resistance 1"/>
    <property type="match status" value="1"/>
</dbReference>
<dbReference type="KEGG" id="nfu:107385965"/>
<dbReference type="FunFam" id="1.20.120.830:FF:000001">
    <property type="entry name" value="BCAR1 scaffold protein, Cas family member"/>
    <property type="match status" value="1"/>
</dbReference>
<evidence type="ECO:0000256" key="10">
    <source>
        <dbReference type="SAM" id="MobiDB-lite"/>
    </source>
</evidence>
<dbReference type="EMBL" id="HADY01022413">
    <property type="protein sequence ID" value="SBP60898.1"/>
    <property type="molecule type" value="Transcribed_RNA"/>
</dbReference>
<dbReference type="PANTHER" id="PTHR10654">
    <property type="entry name" value="CAS SCAFFOLDING PROTEIN"/>
    <property type="match status" value="1"/>
</dbReference>
<dbReference type="InterPro" id="IPR038319">
    <property type="entry name" value="Serine_rich_sf"/>
</dbReference>
<dbReference type="CTD" id="57091"/>
<feature type="compositionally biased region" description="Polar residues" evidence="10">
    <location>
        <begin position="603"/>
        <end position="619"/>
    </location>
</feature>
<dbReference type="SMART" id="SM00326">
    <property type="entry name" value="SH3"/>
    <property type="match status" value="1"/>
</dbReference>
<evidence type="ECO:0000256" key="7">
    <source>
        <dbReference type="ARBA" id="ARBA00022889"/>
    </source>
</evidence>
<dbReference type="InterPro" id="IPR001452">
    <property type="entry name" value="SH3_domain"/>
</dbReference>
<dbReference type="PROSITE" id="PS50002">
    <property type="entry name" value="SH3"/>
    <property type="match status" value="1"/>
</dbReference>
<evidence type="ECO:0000313" key="12">
    <source>
        <dbReference type="EMBL" id="KAF7208856.1"/>
    </source>
</evidence>
<dbReference type="AlphaFoldDB" id="A0A1A8B1V7"/>
<evidence type="ECO:0000256" key="5">
    <source>
        <dbReference type="ARBA" id="ARBA00022490"/>
    </source>
</evidence>
<reference evidence="12" key="4">
    <citation type="submission" date="2020-03" db="EMBL/GenBank/DDBJ databases">
        <title>Intra-Species Differences in Population Size shape Life History and Genome Evolution.</title>
        <authorList>
            <person name="Willemsen D."/>
            <person name="Cui R."/>
            <person name="Valenzano D.R."/>
        </authorList>
    </citation>
    <scope>NUCLEOTIDE SEQUENCE</scope>
    <source>
        <strain evidence="12">GRZ</strain>
        <tissue evidence="12">Whole</tissue>
    </source>
</reference>
<keyword evidence="15" id="KW-1185">Reference proteome</keyword>
<dbReference type="InterPro" id="IPR037362">
    <property type="entry name" value="CAS_fam"/>
</dbReference>
<gene>
    <name evidence="13" type="primary">CASS4</name>
    <name evidence="12 14" type="synonym">cass4</name>
    <name evidence="12" type="ORF">G4P62_010597</name>
</gene>
<dbReference type="GO" id="GO:0005886">
    <property type="term" value="C:plasma membrane"/>
    <property type="evidence" value="ECO:0007669"/>
    <property type="project" value="TreeGrafter"/>
</dbReference>
<reference evidence="14" key="1">
    <citation type="submission" date="2014-08" db="EMBL/GenBank/DDBJ databases">
        <authorList>
            <person name="Senf B."/>
            <person name="Petzold A."/>
            <person name="Downie B.R."/>
            <person name="Koch P."/>
            <person name="Platzer M."/>
        </authorList>
    </citation>
    <scope>NUCLEOTIDE SEQUENCE [LARGE SCALE GENOMIC DNA]</scope>
    <source>
        <strain evidence="14">GRZ</strain>
    </source>
</reference>
<name>A0A1A8B1V7_NOTFU</name>
<dbReference type="Gene3D" id="1.20.120.830">
    <property type="entry name" value="Serine-rich domain"/>
    <property type="match status" value="1"/>
</dbReference>
<evidence type="ECO:0000313" key="13">
    <source>
        <dbReference type="EMBL" id="SBP60898.1"/>
    </source>
</evidence>
<sequence length="745" mass="83133">MKKLAKALYDNTAECPDELAFKKGDIIIVMDQNVDGTDGWWICSLHGQHGLAPANRLRLLPQTLDDPRLCIAESDNCVPNIYHTPSVPRSSRDLCVSNSPAYSMNMIYNSPSSTAVQSPSRLKAEDPEADKVSFVSTPFSPEERVYDVPSRRKTSLYTEATTPGLMSHRKKLISKLEKFKVQETSSCSSPGDASVYPVPPPQDANYDVPVPSATESPQTMIGAYSTLPNPRKPEWIYDVPLGSEKQSLHHSLYDTLPSKTNSSPLYDVLPSCNLSVQRANPNPSSLYDIPKANSFEIPSPPKALPSKEKPFCQMNADLSGNQMPLEDRSDPSKLSEFKKVRLQQMRNFLACTTFQDLSNNVEPLVQEDDKTRTCPSAPDSQRISRTSSSSGSSCDSLALSSPSPELLHEVTLSQDEACRKLLDLQESVCRAVPQLMEFVSSNWRCKQHLEKHLEEIKEATERIVGAVMCFQTFALGIKGNARHLTDINLQTRLYKQLLTVEDCAVILQQTTSALNMAGWTLHTLCQDPDEVQTPDQLDRFVMVARTVPDDIKRLVSIIYANSKLLFKSPQKDPESVEDDNDYIELMVKDEKQEKEEKEPKENISPTSETNDNMGPSDSSSTKEQHLPSLSEHCRLYFGALQKAIGAFVDSLHNGQPPEKFISQSKLVIMVGQRLVDTLCKEAHRQELSQSLLCKSNHLCALLKQLAVATKKAALHFPDKQALLEVKEFAKDLAQRAQHFRISLDL</sequence>
<dbReference type="Gene3D" id="2.30.30.40">
    <property type="entry name" value="SH3 Domains"/>
    <property type="match status" value="1"/>
</dbReference>
<dbReference type="GO" id="GO:0005737">
    <property type="term" value="C:cytoplasm"/>
    <property type="evidence" value="ECO:0007669"/>
    <property type="project" value="UniProtKB-SubCell"/>
</dbReference>
<dbReference type="GO" id="GO:0005925">
    <property type="term" value="C:focal adhesion"/>
    <property type="evidence" value="ECO:0007669"/>
    <property type="project" value="UniProtKB-SubCell"/>
</dbReference>
<dbReference type="InterPro" id="IPR014928">
    <property type="entry name" value="Serine_rich_dom"/>
</dbReference>
<evidence type="ECO:0000256" key="6">
    <source>
        <dbReference type="ARBA" id="ARBA00022553"/>
    </source>
</evidence>
<dbReference type="PANTHER" id="PTHR10654:SF19">
    <property type="entry name" value="CAS SCAFFOLDING PROTEIN FAMILY MEMBER 4"/>
    <property type="match status" value="1"/>
</dbReference>
<comment type="subcellular location">
    <subcellularLocation>
        <location evidence="1">Cell junction</location>
        <location evidence="1">Focal adhesion</location>
    </subcellularLocation>
    <subcellularLocation>
        <location evidence="2">Cytoplasm</location>
    </subcellularLocation>
</comment>
<dbReference type="Ensembl" id="ENSNFUT00015034346.1">
    <property type="protein sequence ID" value="ENSNFUP00015032857.1"/>
    <property type="gene ID" value="ENSNFUG00015016106.1"/>
</dbReference>
<evidence type="ECO:0000256" key="1">
    <source>
        <dbReference type="ARBA" id="ARBA00004246"/>
    </source>
</evidence>
<dbReference type="Pfam" id="PF12026">
    <property type="entry name" value="CAS_C"/>
    <property type="match status" value="1"/>
</dbReference>
<dbReference type="Bgee" id="ENSNFUG00015016106">
    <property type="expression patterns" value="Expressed in zone of skin"/>
</dbReference>
<dbReference type="RefSeq" id="XP_015815590.3">
    <property type="nucleotide sequence ID" value="XM_015960104.3"/>
</dbReference>
<feature type="compositionally biased region" description="Basic and acidic residues" evidence="10">
    <location>
        <begin position="588"/>
        <end position="601"/>
    </location>
</feature>
<comment type="similarity">
    <text evidence="3">Belongs to the CAS family.</text>
</comment>
<dbReference type="InterPro" id="IPR036028">
    <property type="entry name" value="SH3-like_dom_sf"/>
</dbReference>